<name>A0AAD3HMU5_9CHLO</name>
<keyword evidence="1" id="KW-0175">Coiled coil</keyword>
<feature type="compositionally biased region" description="Low complexity" evidence="2">
    <location>
        <begin position="1206"/>
        <end position="1217"/>
    </location>
</feature>
<feature type="region of interest" description="Disordered" evidence="2">
    <location>
        <begin position="208"/>
        <end position="314"/>
    </location>
</feature>
<feature type="compositionally biased region" description="Low complexity" evidence="2">
    <location>
        <begin position="998"/>
        <end position="1007"/>
    </location>
</feature>
<feature type="compositionally biased region" description="Pro residues" evidence="2">
    <location>
        <begin position="1073"/>
        <end position="1083"/>
    </location>
</feature>
<feature type="compositionally biased region" description="Pro residues" evidence="2">
    <location>
        <begin position="1218"/>
        <end position="1242"/>
    </location>
</feature>
<keyword evidence="4" id="KW-1185">Reference proteome</keyword>
<feature type="compositionally biased region" description="Basic and acidic residues" evidence="2">
    <location>
        <begin position="808"/>
        <end position="817"/>
    </location>
</feature>
<feature type="region of interest" description="Disordered" evidence="2">
    <location>
        <begin position="337"/>
        <end position="404"/>
    </location>
</feature>
<feature type="non-terminal residue" evidence="3">
    <location>
        <position position="1355"/>
    </location>
</feature>
<comment type="caution">
    <text evidence="3">The sequence shown here is derived from an EMBL/GenBank/DDBJ whole genome shotgun (WGS) entry which is preliminary data.</text>
</comment>
<feature type="compositionally biased region" description="Gly residues" evidence="2">
    <location>
        <begin position="132"/>
        <end position="158"/>
    </location>
</feature>
<feature type="compositionally biased region" description="Low complexity" evidence="2">
    <location>
        <begin position="1135"/>
        <end position="1147"/>
    </location>
</feature>
<feature type="compositionally biased region" description="Low complexity" evidence="2">
    <location>
        <begin position="1014"/>
        <end position="1037"/>
    </location>
</feature>
<feature type="compositionally biased region" description="Low complexity" evidence="2">
    <location>
        <begin position="112"/>
        <end position="131"/>
    </location>
</feature>
<feature type="compositionally biased region" description="Low complexity" evidence="2">
    <location>
        <begin position="1268"/>
        <end position="1281"/>
    </location>
</feature>
<feature type="coiled-coil region" evidence="1">
    <location>
        <begin position="593"/>
        <end position="714"/>
    </location>
</feature>
<evidence type="ECO:0000313" key="4">
    <source>
        <dbReference type="Proteomes" id="UP001054857"/>
    </source>
</evidence>
<feature type="compositionally biased region" description="Pro residues" evidence="2">
    <location>
        <begin position="1051"/>
        <end position="1063"/>
    </location>
</feature>
<feature type="compositionally biased region" description="Low complexity" evidence="2">
    <location>
        <begin position="1166"/>
        <end position="1182"/>
    </location>
</feature>
<evidence type="ECO:0000256" key="2">
    <source>
        <dbReference type="SAM" id="MobiDB-lite"/>
    </source>
</evidence>
<feature type="compositionally biased region" description="Basic and acidic residues" evidence="2">
    <location>
        <begin position="1191"/>
        <end position="1204"/>
    </location>
</feature>
<proteinExistence type="predicted"/>
<feature type="region of interest" description="Disordered" evidence="2">
    <location>
        <begin position="108"/>
        <end position="163"/>
    </location>
</feature>
<protein>
    <submittedName>
        <fullName evidence="3">Uncharacterized protein</fullName>
    </submittedName>
</protein>
<feature type="region of interest" description="Disordered" evidence="2">
    <location>
        <begin position="940"/>
        <end position="1248"/>
    </location>
</feature>
<gene>
    <name evidence="3" type="ORF">Agub_g8065</name>
</gene>
<feature type="compositionally biased region" description="Low complexity" evidence="2">
    <location>
        <begin position="1084"/>
        <end position="1096"/>
    </location>
</feature>
<feature type="compositionally biased region" description="Acidic residues" evidence="2">
    <location>
        <begin position="341"/>
        <end position="357"/>
    </location>
</feature>
<accession>A0AAD3HMU5</accession>
<sequence>MEPDKGFVDVQDTLEMLRDAVNEGRMNEALTTTDRTKATAQAALQPFSYDVHVRLGMELLALRRQEANMQLDTEQFGEKLKRRAFIREMLKRVAKEENWVQYPASDLERASRAAGRPSGARGTTGGAASDPSGGGSSEWGTAGGAEGGGPGALGPGEGDGSEPSAIYARWLERRRRGAARKTAFGTTLVRPTQRVKVKDSLILISSPAGEAASNEQSPERCGSAGSGASRLEERPTLSPTSSVAGLELAGPASNVRPPSPLDADGIPRDQNTRHRKSSARRVSYSQAVLLEESSPRGRMAPVGCEVSLPRGEEGGCRRLGSVEEMALQNAAELLYLGNDDANSDDDDEDDEGEENESEPVGQGTRMRSHSNAQLLAAAAAAARSSNTGQPGRLGRRSATGGAPQIDWRTALRTCNVTATRPPVGEASVLSCHSQGQIRGLLSGEESMLGATSPGAEGSWLAMSSTAAQDVAVQLEELDAAVAAVAAVGEEQLQAFVQAAAAARASASARASADELGEPTAEEGGLTQGKSYDRVAAAAVESTVTAAAERLQVTLACYRAAHDAGMAAISAQPETQEQLRLLREWEDGTVHRRLAAALETLAELRQRLDGAAAAAASDSPSALQILMSGCAAAAEDMKKMSAEVTAAEAEAAERQAERERRRAALRLIELECVRVAEEMAAREETERLAQLMAAEAEEQRRMAEAQSEAEAKQHALMAAILMGEEEWVLEKEARLAALRAAQRDEQRLATLRAAEEDKARAAERTGKKYDKSLLEELQELEGIAKLEAANRKERLEEAVRELQQFMKLRQQEQERQGRESSVGGGGAGTGSVTKPVGEEESEAVDTAIDAAAHVGRVTAATEDREVVAAVGGKVQVKAVVPPPPLELSSAAVGLQVAATGPIVAVSGEGDGPGGDGEVVVGPRTPPAAAVDAAAALGMGAAEGEGEGGVAVTSDPARSPQLEELVEVAAASSPPPQPHSPVPPPQPIPSQPSKPPTSPQPSTTPSATAQPPPSPHSAHSSPSSSRPTSAQSSQASTSQPPSPGRNRLTDSQPPSPRSSQPPSPPSWQALSSSPSSPPRYQPSPSPSGSSAASPMSVAPSPPQQPQHPLSPRQPQEPHSPQPAVREARTLSLTPWLQQQPDTAAAQPATPRSPAQAASQERSQPPYPQAASPTPSSQPSASQSPEPGTSPGATREEGDKELEERRSQQPRQLASSSSSLPPQPSSPPPNQHRHPQPPLAQPPGPSASASACSLLTARTRCSNTGLAATTLTLDLTTSTSSSSCGYGGGGGGASAPDSRRGSRTSLPAGPTYSAAPPSSAAATTSPTANTYHHAISSPIPVRPLLQGRPSPHQHAGLA</sequence>
<dbReference type="Proteomes" id="UP001054857">
    <property type="component" value="Unassembled WGS sequence"/>
</dbReference>
<evidence type="ECO:0000256" key="1">
    <source>
        <dbReference type="SAM" id="Coils"/>
    </source>
</evidence>
<feature type="compositionally biased region" description="Pro residues" evidence="2">
    <location>
        <begin position="971"/>
        <end position="997"/>
    </location>
</feature>
<feature type="compositionally biased region" description="Low complexity" evidence="2">
    <location>
        <begin position="1304"/>
        <end position="1325"/>
    </location>
</feature>
<organism evidence="3 4">
    <name type="scientific">Astrephomene gubernaculifera</name>
    <dbReference type="NCBI Taxonomy" id="47775"/>
    <lineage>
        <taxon>Eukaryota</taxon>
        <taxon>Viridiplantae</taxon>
        <taxon>Chlorophyta</taxon>
        <taxon>core chlorophytes</taxon>
        <taxon>Chlorophyceae</taxon>
        <taxon>CS clade</taxon>
        <taxon>Chlamydomonadales</taxon>
        <taxon>Astrephomenaceae</taxon>
        <taxon>Astrephomene</taxon>
    </lineage>
</organism>
<feature type="region of interest" description="Disordered" evidence="2">
    <location>
        <begin position="1268"/>
        <end position="1355"/>
    </location>
</feature>
<reference evidence="3 4" key="1">
    <citation type="journal article" date="2021" name="Sci. Rep.">
        <title>Genome sequencing of the multicellular alga Astrephomene provides insights into convergent evolution of germ-soma differentiation.</title>
        <authorList>
            <person name="Yamashita S."/>
            <person name="Yamamoto K."/>
            <person name="Matsuzaki R."/>
            <person name="Suzuki S."/>
            <person name="Yamaguchi H."/>
            <person name="Hirooka S."/>
            <person name="Minakuchi Y."/>
            <person name="Miyagishima S."/>
            <person name="Kawachi M."/>
            <person name="Toyoda A."/>
            <person name="Nozaki H."/>
        </authorList>
    </citation>
    <scope>NUCLEOTIDE SEQUENCE [LARGE SCALE GENOMIC DNA]</scope>
    <source>
        <strain evidence="3 4">NIES-4017</strain>
    </source>
</reference>
<feature type="region of interest" description="Disordered" evidence="2">
    <location>
        <begin position="808"/>
        <end position="840"/>
    </location>
</feature>
<dbReference type="EMBL" id="BMAR01000014">
    <property type="protein sequence ID" value="GFR46488.1"/>
    <property type="molecule type" value="Genomic_DNA"/>
</dbReference>
<evidence type="ECO:0000313" key="3">
    <source>
        <dbReference type="EMBL" id="GFR46488.1"/>
    </source>
</evidence>